<keyword evidence="2" id="KW-1003">Cell membrane</keyword>
<dbReference type="AlphaFoldDB" id="A0A8D4VLX2"/>
<feature type="transmembrane region" description="Helical" evidence="6">
    <location>
        <begin position="337"/>
        <end position="357"/>
    </location>
</feature>
<evidence type="ECO:0000256" key="3">
    <source>
        <dbReference type="ARBA" id="ARBA00022676"/>
    </source>
</evidence>
<keyword evidence="4" id="KW-0808">Transferase</keyword>
<keyword evidence="6" id="KW-0812">Transmembrane</keyword>
<evidence type="ECO:0000256" key="4">
    <source>
        <dbReference type="ARBA" id="ARBA00022679"/>
    </source>
</evidence>
<dbReference type="GO" id="GO:0005886">
    <property type="term" value="C:plasma membrane"/>
    <property type="evidence" value="ECO:0007669"/>
    <property type="project" value="UniProtKB-SubCell"/>
</dbReference>
<evidence type="ECO:0000313" key="9">
    <source>
        <dbReference type="Proteomes" id="UP000824988"/>
    </source>
</evidence>
<keyword evidence="6" id="KW-1133">Transmembrane helix</keyword>
<proteinExistence type="predicted"/>
<evidence type="ECO:0000256" key="6">
    <source>
        <dbReference type="SAM" id="Phobius"/>
    </source>
</evidence>
<evidence type="ECO:0000313" key="8">
    <source>
        <dbReference type="EMBL" id="BBL70263.1"/>
    </source>
</evidence>
<dbReference type="KEGG" id="moz:MoryE10_08690"/>
<keyword evidence="9" id="KW-1185">Reference proteome</keyword>
<evidence type="ECO:0000256" key="2">
    <source>
        <dbReference type="ARBA" id="ARBA00022475"/>
    </source>
</evidence>
<dbReference type="InterPro" id="IPR001173">
    <property type="entry name" value="Glyco_trans_2-like"/>
</dbReference>
<sequence>MDTINVIVTALGWLAAGFWLWFGLRTARFLRGAVLTRRVSASPTPAAWPKVSVIVPARNEAAAIGPCLQSLLALDYPALEVVAVNDRSNDGTGEQMDRLAARDPRLRCIHVQDLPAGWLGKTHAMHQGASQASGEYLVFTDGDVLFAPQTLRIALRHTLGRELDHLCLLPKALPGGYWENALTYFMGMLFILSVRPWAMASNARSAYAGVGAFNLVRTGAYRAVGGYEALRTEIIDDMRLGRAVKAAGGRSELLMGDDLLQVRWQVGVAGLINGVEKNSFAAMEFSWPYLLGFSALYLGLLAAPYVAVVQSQGATGWLAALAALNVLYAYWNQRAGTGAHAVFALPAAIVLCLWALWRSAVLITWRGGIRWRDTFYPLSFFKPERR</sequence>
<feature type="domain" description="Glycosyltransferase 2-like" evidence="7">
    <location>
        <begin position="52"/>
        <end position="158"/>
    </location>
</feature>
<gene>
    <name evidence="8" type="ORF">MoryE10_08690</name>
</gene>
<feature type="transmembrane region" description="Helical" evidence="6">
    <location>
        <begin position="6"/>
        <end position="24"/>
    </location>
</feature>
<dbReference type="PANTHER" id="PTHR43646:SF2">
    <property type="entry name" value="GLYCOSYLTRANSFERASE 2-LIKE DOMAIN-CONTAINING PROTEIN"/>
    <property type="match status" value="1"/>
</dbReference>
<reference evidence="8" key="1">
    <citation type="submission" date="2019-06" db="EMBL/GenBank/DDBJ databases">
        <title>Complete genome sequence of Methylogaea oryzae strain JCM16910.</title>
        <authorList>
            <person name="Asakawa S."/>
        </authorList>
    </citation>
    <scope>NUCLEOTIDE SEQUENCE</scope>
    <source>
        <strain evidence="8">E10</strain>
    </source>
</reference>
<evidence type="ECO:0000256" key="5">
    <source>
        <dbReference type="ARBA" id="ARBA00023136"/>
    </source>
</evidence>
<protein>
    <recommendedName>
        <fullName evidence="7">Glycosyltransferase 2-like domain-containing protein</fullName>
    </recommendedName>
</protein>
<keyword evidence="5 6" id="KW-0472">Membrane</keyword>
<name>A0A8D4VLX2_9GAMM</name>
<feature type="transmembrane region" description="Helical" evidence="6">
    <location>
        <begin position="314"/>
        <end position="331"/>
    </location>
</feature>
<dbReference type="Proteomes" id="UP000824988">
    <property type="component" value="Chromosome"/>
</dbReference>
<keyword evidence="3" id="KW-0328">Glycosyltransferase</keyword>
<evidence type="ECO:0000256" key="1">
    <source>
        <dbReference type="ARBA" id="ARBA00004236"/>
    </source>
</evidence>
<organism evidence="8 9">
    <name type="scientific">Methylogaea oryzae</name>
    <dbReference type="NCBI Taxonomy" id="1295382"/>
    <lineage>
        <taxon>Bacteria</taxon>
        <taxon>Pseudomonadati</taxon>
        <taxon>Pseudomonadota</taxon>
        <taxon>Gammaproteobacteria</taxon>
        <taxon>Methylococcales</taxon>
        <taxon>Methylococcaceae</taxon>
        <taxon>Methylogaea</taxon>
    </lineage>
</organism>
<comment type="subcellular location">
    <subcellularLocation>
        <location evidence="1">Cell membrane</location>
    </subcellularLocation>
</comment>
<evidence type="ECO:0000259" key="7">
    <source>
        <dbReference type="Pfam" id="PF00535"/>
    </source>
</evidence>
<dbReference type="Pfam" id="PF00535">
    <property type="entry name" value="Glycos_transf_2"/>
    <property type="match status" value="1"/>
</dbReference>
<dbReference type="GO" id="GO:0016757">
    <property type="term" value="F:glycosyltransferase activity"/>
    <property type="evidence" value="ECO:0007669"/>
    <property type="project" value="UniProtKB-KW"/>
</dbReference>
<accession>A0A8D4VLX2</accession>
<dbReference type="EMBL" id="AP019782">
    <property type="protein sequence ID" value="BBL70263.1"/>
    <property type="molecule type" value="Genomic_DNA"/>
</dbReference>
<dbReference type="PANTHER" id="PTHR43646">
    <property type="entry name" value="GLYCOSYLTRANSFERASE"/>
    <property type="match status" value="1"/>
</dbReference>
<dbReference type="RefSeq" id="WP_221048324.1">
    <property type="nucleotide sequence ID" value="NZ_AP019782.1"/>
</dbReference>
<feature type="transmembrane region" description="Helical" evidence="6">
    <location>
        <begin position="287"/>
        <end position="307"/>
    </location>
</feature>